<dbReference type="PANTHER" id="PTHR13312">
    <property type="entry name" value="HIV-INDUCED PROTEIN-7-LIKE PROTEASE"/>
    <property type="match status" value="1"/>
</dbReference>
<reference evidence="6" key="1">
    <citation type="submission" date="2013-06" db="EMBL/GenBank/DDBJ databases">
        <authorList>
            <person name="Zhao Q."/>
        </authorList>
    </citation>
    <scope>NUCLEOTIDE SEQUENCE</scope>
    <source>
        <strain evidence="6">cv. W1943</strain>
    </source>
</reference>
<dbReference type="SUPFAM" id="SSF54001">
    <property type="entry name" value="Cysteine proteinases"/>
    <property type="match status" value="1"/>
</dbReference>
<proteinExistence type="predicted"/>
<dbReference type="EnsemblPlants" id="ORUFI03G12070.2">
    <property type="protein sequence ID" value="ORUFI03G12070.2"/>
    <property type="gene ID" value="ORUFI03G12070"/>
</dbReference>
<evidence type="ECO:0000256" key="2">
    <source>
        <dbReference type="ARBA" id="ARBA00022801"/>
    </source>
</evidence>
<evidence type="ECO:0000259" key="4">
    <source>
        <dbReference type="PROSITE" id="PS50802"/>
    </source>
</evidence>
<dbReference type="FunFam" id="3.90.70.80:FF:000019">
    <property type="entry name" value="Cysteine proteinases superfamily protein"/>
    <property type="match status" value="1"/>
</dbReference>
<reference evidence="5" key="2">
    <citation type="submission" date="2015-06" db="UniProtKB">
        <authorList>
            <consortium name="EnsemblPlants"/>
        </authorList>
    </citation>
    <scope>IDENTIFICATION</scope>
</reference>
<dbReference type="HOGENOM" id="CLU_082874_0_0_1"/>
<organism evidence="5 6">
    <name type="scientific">Oryza rufipogon</name>
    <name type="common">Brownbeard rice</name>
    <name type="synonym">Asian wild rice</name>
    <dbReference type="NCBI Taxonomy" id="4529"/>
    <lineage>
        <taxon>Eukaryota</taxon>
        <taxon>Viridiplantae</taxon>
        <taxon>Streptophyta</taxon>
        <taxon>Embryophyta</taxon>
        <taxon>Tracheophyta</taxon>
        <taxon>Spermatophyta</taxon>
        <taxon>Magnoliopsida</taxon>
        <taxon>Liliopsida</taxon>
        <taxon>Poales</taxon>
        <taxon>Poaceae</taxon>
        <taxon>BOP clade</taxon>
        <taxon>Oryzoideae</taxon>
        <taxon>Oryzeae</taxon>
        <taxon>Oryzinae</taxon>
        <taxon>Oryza</taxon>
    </lineage>
</organism>
<evidence type="ECO:0000313" key="5">
    <source>
        <dbReference type="EnsemblPlants" id="ORUFI03G12070.1"/>
    </source>
</evidence>
<dbReference type="GO" id="GO:0030968">
    <property type="term" value="P:endoplasmic reticulum unfolded protein response"/>
    <property type="evidence" value="ECO:0007669"/>
    <property type="project" value="TreeGrafter"/>
</dbReference>
<dbReference type="GO" id="GO:0004843">
    <property type="term" value="F:cysteine-type deubiquitinase activity"/>
    <property type="evidence" value="ECO:0007669"/>
    <property type="project" value="UniProtKB-UniRule"/>
</dbReference>
<keyword evidence="3" id="KW-0645">Protease</keyword>
<keyword evidence="2 3" id="KW-0378">Hydrolase</keyword>
<dbReference type="OMA" id="ANTAHSC"/>
<dbReference type="Pfam" id="PF02338">
    <property type="entry name" value="OTU"/>
    <property type="match status" value="1"/>
</dbReference>
<dbReference type="Gene3D" id="3.90.70.80">
    <property type="match status" value="1"/>
</dbReference>
<dbReference type="GO" id="GO:0036503">
    <property type="term" value="P:ERAD pathway"/>
    <property type="evidence" value="ECO:0007669"/>
    <property type="project" value="TreeGrafter"/>
</dbReference>
<dbReference type="STRING" id="4529.A0A0E0NSW9"/>
<dbReference type="EnsemblPlants" id="ORUFI03G12070.1">
    <property type="protein sequence ID" value="ORUFI03G12070.1"/>
    <property type="gene ID" value="ORUFI03G12070"/>
</dbReference>
<accession>A0A0E0NSW9</accession>
<dbReference type="Gramene" id="ORUFI03G12070.2">
    <property type="protein sequence ID" value="ORUFI03G12070.2"/>
    <property type="gene ID" value="ORUFI03G12070"/>
</dbReference>
<comment type="catalytic activity">
    <reaction evidence="1 3">
        <text>Thiol-dependent hydrolysis of ester, thioester, amide, peptide and isopeptide bonds formed by the C-terminal Gly of ubiquitin (a 76-residue protein attached to proteins as an intracellular targeting signal).</text>
        <dbReference type="EC" id="3.4.19.12"/>
    </reaction>
</comment>
<dbReference type="PROSITE" id="PS50802">
    <property type="entry name" value="OTU"/>
    <property type="match status" value="1"/>
</dbReference>
<dbReference type="Gramene" id="ORUFI03G12070.1">
    <property type="protein sequence ID" value="ORUFI03G12070.1"/>
    <property type="gene ID" value="ORUFI03G12070"/>
</dbReference>
<keyword evidence="6" id="KW-1185">Reference proteome</keyword>
<evidence type="ECO:0000256" key="1">
    <source>
        <dbReference type="ARBA" id="ARBA00000707"/>
    </source>
</evidence>
<dbReference type="InterPro" id="IPR003323">
    <property type="entry name" value="OTU_dom"/>
</dbReference>
<dbReference type="GO" id="GO:0016579">
    <property type="term" value="P:protein deubiquitination"/>
    <property type="evidence" value="ECO:0007669"/>
    <property type="project" value="TreeGrafter"/>
</dbReference>
<dbReference type="Proteomes" id="UP000008022">
    <property type="component" value="Unassembled WGS sequence"/>
</dbReference>
<keyword evidence="3" id="KW-0788">Thiol protease</keyword>
<dbReference type="GO" id="GO:0005829">
    <property type="term" value="C:cytosol"/>
    <property type="evidence" value="ECO:0007669"/>
    <property type="project" value="TreeGrafter"/>
</dbReference>
<evidence type="ECO:0000256" key="3">
    <source>
        <dbReference type="RuleBase" id="RU367104"/>
    </source>
</evidence>
<feature type="domain" description="OTU" evidence="4">
    <location>
        <begin position="157"/>
        <end position="293"/>
    </location>
</feature>
<protein>
    <recommendedName>
        <fullName evidence="3">Ubiquitin thioesterase OTU</fullName>
        <ecNumber evidence="3">3.4.19.12</ecNumber>
    </recommendedName>
</protein>
<comment type="subcellular location">
    <subcellularLocation>
        <location evidence="3">Cytoplasm</location>
    </subcellularLocation>
</comment>
<dbReference type="GO" id="GO:0005634">
    <property type="term" value="C:nucleus"/>
    <property type="evidence" value="ECO:0007669"/>
    <property type="project" value="TreeGrafter"/>
</dbReference>
<name>A0A0E0NSW9_ORYRU</name>
<dbReference type="PANTHER" id="PTHR13312:SF3">
    <property type="entry name" value="OVARIAN TUMOR DOMAIN-CONTAINING DEUBIQUITINATING ENZYME 3"/>
    <property type="match status" value="1"/>
</dbReference>
<dbReference type="InterPro" id="IPR038765">
    <property type="entry name" value="Papain-like_cys_pep_sf"/>
</dbReference>
<evidence type="ECO:0000313" key="6">
    <source>
        <dbReference type="Proteomes" id="UP000008022"/>
    </source>
</evidence>
<dbReference type="eggNOG" id="ENOG502QS0W">
    <property type="taxonomic scope" value="Eukaryota"/>
</dbReference>
<sequence>MPGGRNLTARAVHLGAARVLGCSFAGPERRVCGRRPNNKVPVDNWAPVRFLSSAAYLHKTANTAHSCRILPLRFSAHLLVVAADCAPMAQAVRPCNATLLARLRDGEARFELLEDSAAAAAASPAPAPVWPGLSCFSRVATSLRGGWSGALNKVEHYGVQRVTGDGRCMFRALVKGMAKNKGIPLTSREEVQDADDLRMAVKEVICDDETERQKYEEAVIAITVDESLRRYCHRIRRSDFWGGESELLYHGRGNGFIPIAEYGLEFSKDSKQWKKKVPVRLLYSGRNHYDLLV</sequence>
<keyword evidence="3" id="KW-0833">Ubl conjugation pathway</keyword>
<dbReference type="EC" id="3.4.19.12" evidence="3"/>
<comment type="function">
    <text evidence="3">Hydrolase that can remove conjugated ubiquitin from proteins and may therefore play an important regulatory role at the level of protein turnover by preventing degradation.</text>
</comment>
<dbReference type="AlphaFoldDB" id="A0A0E0NSW9"/>
<keyword evidence="3" id="KW-0963">Cytoplasm</keyword>